<evidence type="ECO:0000313" key="1">
    <source>
        <dbReference type="EMBL" id="GAF95407.1"/>
    </source>
</evidence>
<dbReference type="EMBL" id="BARS01015880">
    <property type="protein sequence ID" value="GAF95407.1"/>
    <property type="molecule type" value="Genomic_DNA"/>
</dbReference>
<protein>
    <submittedName>
        <fullName evidence="1">Uncharacterized protein</fullName>
    </submittedName>
</protein>
<comment type="caution">
    <text evidence="1">The sequence shown here is derived from an EMBL/GenBank/DDBJ whole genome shotgun (WGS) entry which is preliminary data.</text>
</comment>
<reference evidence="1" key="1">
    <citation type="journal article" date="2014" name="Front. Microbiol.">
        <title>High frequency of phylogenetically diverse reductive dehalogenase-homologous genes in deep subseafloor sedimentary metagenomes.</title>
        <authorList>
            <person name="Kawai M."/>
            <person name="Futagami T."/>
            <person name="Toyoda A."/>
            <person name="Takaki Y."/>
            <person name="Nishi S."/>
            <person name="Hori S."/>
            <person name="Arai W."/>
            <person name="Tsubouchi T."/>
            <person name="Morono Y."/>
            <person name="Uchiyama I."/>
            <person name="Ito T."/>
            <person name="Fujiyama A."/>
            <person name="Inagaki F."/>
            <person name="Takami H."/>
        </authorList>
    </citation>
    <scope>NUCLEOTIDE SEQUENCE</scope>
    <source>
        <strain evidence="1">Expedition CK06-06</strain>
    </source>
</reference>
<sequence length="43" mass="4707">MAERLLSHIAHRDIPPELIGVDIAHLIYRTYENAGAIAAVPAQ</sequence>
<name>X0U4U4_9ZZZZ</name>
<dbReference type="AlphaFoldDB" id="X0U4U4"/>
<organism evidence="1">
    <name type="scientific">marine sediment metagenome</name>
    <dbReference type="NCBI Taxonomy" id="412755"/>
    <lineage>
        <taxon>unclassified sequences</taxon>
        <taxon>metagenomes</taxon>
        <taxon>ecological metagenomes</taxon>
    </lineage>
</organism>
<proteinExistence type="predicted"/>
<accession>X0U4U4</accession>
<gene>
    <name evidence="1" type="ORF">S01H1_26212</name>
</gene>